<dbReference type="InterPro" id="IPR015424">
    <property type="entry name" value="PyrdxlP-dep_Trfase"/>
</dbReference>
<accession>A0A8H6ZWY2</accession>
<gene>
    <name evidence="3" type="ORF">PC9H_006062</name>
</gene>
<dbReference type="InterPro" id="IPR010107">
    <property type="entry name" value="Glutamate_decarboxylase"/>
</dbReference>
<protein>
    <recommendedName>
        <fullName evidence="5">Glutamate decarboxylase</fullName>
    </recommendedName>
</protein>
<feature type="compositionally biased region" description="Basic and acidic residues" evidence="2">
    <location>
        <begin position="98"/>
        <end position="107"/>
    </location>
</feature>
<dbReference type="PANTHER" id="PTHR43321">
    <property type="entry name" value="GLUTAMATE DECARBOXYLASE"/>
    <property type="match status" value="1"/>
</dbReference>
<comment type="caution">
    <text evidence="3">The sequence shown here is derived from an EMBL/GenBank/DDBJ whole genome shotgun (WGS) entry which is preliminary data.</text>
</comment>
<evidence type="ECO:0000256" key="1">
    <source>
        <dbReference type="ARBA" id="ARBA00009533"/>
    </source>
</evidence>
<organism evidence="3 4">
    <name type="scientific">Pleurotus ostreatus</name>
    <name type="common">Oyster mushroom</name>
    <name type="synonym">White-rot fungus</name>
    <dbReference type="NCBI Taxonomy" id="5322"/>
    <lineage>
        <taxon>Eukaryota</taxon>
        <taxon>Fungi</taxon>
        <taxon>Dikarya</taxon>
        <taxon>Basidiomycota</taxon>
        <taxon>Agaricomycotina</taxon>
        <taxon>Agaricomycetes</taxon>
        <taxon>Agaricomycetidae</taxon>
        <taxon>Agaricales</taxon>
        <taxon>Pleurotineae</taxon>
        <taxon>Pleurotaceae</taxon>
        <taxon>Pleurotus</taxon>
    </lineage>
</organism>
<reference evidence="3" key="1">
    <citation type="submission" date="2019-07" db="EMBL/GenBank/DDBJ databases">
        <authorList>
            <person name="Palmer J.M."/>
        </authorList>
    </citation>
    <scope>NUCLEOTIDE SEQUENCE</scope>
    <source>
        <strain evidence="3">PC9</strain>
    </source>
</reference>
<dbReference type="OrthoDB" id="3034088at2759"/>
<dbReference type="SUPFAM" id="SSF53383">
    <property type="entry name" value="PLP-dependent transferases"/>
    <property type="match status" value="1"/>
</dbReference>
<evidence type="ECO:0000256" key="2">
    <source>
        <dbReference type="SAM" id="MobiDB-lite"/>
    </source>
</evidence>
<evidence type="ECO:0000313" key="4">
    <source>
        <dbReference type="Proteomes" id="UP000623687"/>
    </source>
</evidence>
<name>A0A8H6ZWY2_PLEOS</name>
<comment type="similarity">
    <text evidence="1">Belongs to the group II decarboxylase family.</text>
</comment>
<dbReference type="Proteomes" id="UP000623687">
    <property type="component" value="Unassembled WGS sequence"/>
</dbReference>
<sequence>MSGDDPELYQRGLPVVSFRLSDDFIKEYPYVKQSWIQSMLRTKGWIGPKGAEDVEILRIVVRETLSEDLVERLVVDILEITESLMTMMEAATSSKGSHQPDAEHGRPDQTNFGSSDRAEQQEQSTFSRQC</sequence>
<dbReference type="RefSeq" id="XP_036631635.1">
    <property type="nucleotide sequence ID" value="XM_036775616.1"/>
</dbReference>
<proteinExistence type="inferred from homology"/>
<dbReference type="GO" id="GO:0004351">
    <property type="term" value="F:glutamate decarboxylase activity"/>
    <property type="evidence" value="ECO:0007669"/>
    <property type="project" value="InterPro"/>
</dbReference>
<keyword evidence="4" id="KW-1185">Reference proteome</keyword>
<evidence type="ECO:0000313" key="3">
    <source>
        <dbReference type="EMBL" id="KAF7430357.1"/>
    </source>
</evidence>
<dbReference type="PANTHER" id="PTHR43321:SF3">
    <property type="entry name" value="GLUTAMATE DECARBOXYLASE"/>
    <property type="match status" value="1"/>
</dbReference>
<dbReference type="GO" id="GO:0005829">
    <property type="term" value="C:cytosol"/>
    <property type="evidence" value="ECO:0007669"/>
    <property type="project" value="TreeGrafter"/>
</dbReference>
<dbReference type="EMBL" id="JACETU010000004">
    <property type="protein sequence ID" value="KAF7430357.1"/>
    <property type="molecule type" value="Genomic_DNA"/>
</dbReference>
<dbReference type="GeneID" id="59375880"/>
<evidence type="ECO:0008006" key="5">
    <source>
        <dbReference type="Google" id="ProtNLM"/>
    </source>
</evidence>
<dbReference type="GO" id="GO:0030170">
    <property type="term" value="F:pyridoxal phosphate binding"/>
    <property type="evidence" value="ECO:0007669"/>
    <property type="project" value="InterPro"/>
</dbReference>
<dbReference type="Gene3D" id="3.90.1150.160">
    <property type="match status" value="1"/>
</dbReference>
<dbReference type="GO" id="GO:0006538">
    <property type="term" value="P:L-glutamate catabolic process"/>
    <property type="evidence" value="ECO:0007669"/>
    <property type="project" value="TreeGrafter"/>
</dbReference>
<feature type="compositionally biased region" description="Polar residues" evidence="2">
    <location>
        <begin position="121"/>
        <end position="130"/>
    </location>
</feature>
<feature type="region of interest" description="Disordered" evidence="2">
    <location>
        <begin position="89"/>
        <end position="130"/>
    </location>
</feature>
<dbReference type="VEuPathDB" id="FungiDB:PC9H_006062"/>
<dbReference type="AlphaFoldDB" id="A0A8H6ZWY2"/>